<feature type="region of interest" description="Disordered" evidence="1">
    <location>
        <begin position="1"/>
        <end position="25"/>
    </location>
</feature>
<evidence type="ECO:0000313" key="2">
    <source>
        <dbReference type="EMBL" id="QWK90939.1"/>
    </source>
</evidence>
<evidence type="ECO:0000313" key="3">
    <source>
        <dbReference type="Proteomes" id="UP000679352"/>
    </source>
</evidence>
<reference evidence="2" key="1">
    <citation type="submission" date="2021-06" db="EMBL/GenBank/DDBJ databases">
        <title>Direct submission.</title>
        <authorList>
            <person name="Lee C.-S."/>
            <person name="Jin L."/>
        </authorList>
    </citation>
    <scope>NUCLEOTIDE SEQUENCE</scope>
    <source>
        <strain evidence="2">Con5</strain>
    </source>
</reference>
<organism evidence="2 3">
    <name type="scientific">Gemmobacter fulvus</name>
    <dbReference type="NCBI Taxonomy" id="2840474"/>
    <lineage>
        <taxon>Bacteria</taxon>
        <taxon>Pseudomonadati</taxon>
        <taxon>Pseudomonadota</taxon>
        <taxon>Alphaproteobacteria</taxon>
        <taxon>Rhodobacterales</taxon>
        <taxon>Paracoccaceae</taxon>
        <taxon>Gemmobacter</taxon>
    </lineage>
</organism>
<accession>A0A975P6V4</accession>
<dbReference type="AlphaFoldDB" id="A0A975P6V4"/>
<keyword evidence="3" id="KW-1185">Reference proteome</keyword>
<gene>
    <name evidence="2" type="ORF">KM031_03245</name>
</gene>
<dbReference type="Proteomes" id="UP000679352">
    <property type="component" value="Chromosome"/>
</dbReference>
<dbReference type="RefSeq" id="WP_215503130.1">
    <property type="nucleotide sequence ID" value="NZ_CP076361.1"/>
</dbReference>
<sequence length="84" mass="8984">MNRSSLPRICQAPAAPETCRTEPATDRPRIEAALVGGLTSGEAIVARYLRDNGLTQMFDLEGPNRLFLISLDDATGIAARIEGA</sequence>
<protein>
    <submittedName>
        <fullName evidence="2">Uncharacterized protein</fullName>
    </submittedName>
</protein>
<evidence type="ECO:0000256" key="1">
    <source>
        <dbReference type="SAM" id="MobiDB-lite"/>
    </source>
</evidence>
<dbReference type="EMBL" id="CP076361">
    <property type="protein sequence ID" value="QWK90939.1"/>
    <property type="molecule type" value="Genomic_DNA"/>
</dbReference>
<dbReference type="KEGG" id="gfu:KM031_03245"/>
<name>A0A975P6V4_9RHOB</name>
<proteinExistence type="predicted"/>